<feature type="chain" id="PRO_5046391396" description="DUF4468 domain-containing protein" evidence="1">
    <location>
        <begin position="19"/>
        <end position="172"/>
    </location>
</feature>
<evidence type="ECO:0000313" key="3">
    <source>
        <dbReference type="Proteomes" id="UP001167796"/>
    </source>
</evidence>
<accession>A0ABT9AL45</accession>
<comment type="caution">
    <text evidence="2">The sequence shown here is derived from an EMBL/GenBank/DDBJ whole genome shotgun (WGS) entry which is preliminary data.</text>
</comment>
<protein>
    <recommendedName>
        <fullName evidence="4">DUF4468 domain-containing protein</fullName>
    </recommendedName>
</protein>
<evidence type="ECO:0000256" key="1">
    <source>
        <dbReference type="SAM" id="SignalP"/>
    </source>
</evidence>
<keyword evidence="3" id="KW-1185">Reference proteome</keyword>
<reference evidence="2" key="1">
    <citation type="submission" date="2023-07" db="EMBL/GenBank/DDBJ databases">
        <authorList>
            <person name="Kim M.K."/>
        </authorList>
    </citation>
    <scope>NUCLEOTIDE SEQUENCE</scope>
    <source>
        <strain evidence="2">M29</strain>
    </source>
</reference>
<feature type="signal peptide" evidence="1">
    <location>
        <begin position="1"/>
        <end position="18"/>
    </location>
</feature>
<evidence type="ECO:0000313" key="2">
    <source>
        <dbReference type="EMBL" id="MDO7849951.1"/>
    </source>
</evidence>
<dbReference type="EMBL" id="JAUQSX010000026">
    <property type="protein sequence ID" value="MDO7849951.1"/>
    <property type="molecule type" value="Genomic_DNA"/>
</dbReference>
<proteinExistence type="predicted"/>
<dbReference type="Proteomes" id="UP001167796">
    <property type="component" value="Unassembled WGS sequence"/>
</dbReference>
<evidence type="ECO:0008006" key="4">
    <source>
        <dbReference type="Google" id="ProtNLM"/>
    </source>
</evidence>
<gene>
    <name evidence="2" type="ORF">Q5H92_26565</name>
</gene>
<name>A0ABT9AL45_9BACT</name>
<organism evidence="2 3">
    <name type="scientific">Hymenobacter mellowenesis</name>
    <dbReference type="NCBI Taxonomy" id="3063995"/>
    <lineage>
        <taxon>Bacteria</taxon>
        <taxon>Pseudomonadati</taxon>
        <taxon>Bacteroidota</taxon>
        <taxon>Cytophagia</taxon>
        <taxon>Cytophagales</taxon>
        <taxon>Hymenobacteraceae</taxon>
        <taxon>Hymenobacter</taxon>
    </lineage>
</organism>
<sequence>MKSLLLFCVLLWSYSVQGQTWKSWAGKLPVNAENKLIAYRGRVVVPGASAATLQHCAEKYMVEVAHMEPAYAAADGPVAFIGFGHEGDINYELVISSAQGGYSYMLVHFEYVARSGEAFAEEGITPLYERIPVEEILRQEKQQATAGWQEWQTKITTAAKLIIEQMQAAMKQ</sequence>
<dbReference type="RefSeq" id="WP_305014610.1">
    <property type="nucleotide sequence ID" value="NZ_JAUQSX010000026.1"/>
</dbReference>
<keyword evidence="1" id="KW-0732">Signal</keyword>